<dbReference type="EMBL" id="AWTC01000013">
    <property type="protein sequence ID" value="EST11251.1"/>
    <property type="molecule type" value="Genomic_DNA"/>
</dbReference>
<evidence type="ECO:0000256" key="1">
    <source>
        <dbReference type="SAM" id="Phobius"/>
    </source>
</evidence>
<dbReference type="OrthoDB" id="9966994at2"/>
<protein>
    <recommendedName>
        <fullName evidence="4">Phage holin</fullName>
    </recommendedName>
</protein>
<feature type="transmembrane region" description="Helical" evidence="1">
    <location>
        <begin position="12"/>
        <end position="29"/>
    </location>
</feature>
<keyword evidence="1" id="KW-0812">Transmembrane</keyword>
<dbReference type="AlphaFoldDB" id="V6IXA1"/>
<reference evidence="2 3" key="1">
    <citation type="journal article" date="2013" name="Genome Announc.">
        <title>Genome Sequence of Sporolactobacillus laevolacticus DSM442, an Efficient Polymer-Grade D-Lactate Producer from Agricultural Waste Cottonseed as a Nitrogen Source.</title>
        <authorList>
            <person name="Wang H."/>
            <person name="Wang L."/>
            <person name="Ju J."/>
            <person name="Yu B."/>
            <person name="Ma Y."/>
        </authorList>
    </citation>
    <scope>NUCLEOTIDE SEQUENCE [LARGE SCALE GENOMIC DNA]</scope>
    <source>
        <strain evidence="2 3">DSM 442</strain>
    </source>
</reference>
<gene>
    <name evidence="2" type="ORF">P343_12580</name>
</gene>
<sequence length="116" mass="12783">MEKLIEDVLINLLQLLGAGVLSLVGYYVYHSATYKRIEKLVLAVEKKSPVLDKLIEAIKSDAEKLLASPEAKDATAQAIVNVLEKHGIKDITIADVQKEINTLESNGQEVIKDVQK</sequence>
<dbReference type="RefSeq" id="WP_023510757.1">
    <property type="nucleotide sequence ID" value="NZ_AWTC01000013.1"/>
</dbReference>
<keyword evidence="3" id="KW-1185">Reference proteome</keyword>
<evidence type="ECO:0008006" key="4">
    <source>
        <dbReference type="Google" id="ProtNLM"/>
    </source>
</evidence>
<accession>V6IXA1</accession>
<keyword evidence="1" id="KW-1133">Transmembrane helix</keyword>
<evidence type="ECO:0000313" key="3">
    <source>
        <dbReference type="Proteomes" id="UP000018296"/>
    </source>
</evidence>
<keyword evidence="1" id="KW-0472">Membrane</keyword>
<proteinExistence type="predicted"/>
<comment type="caution">
    <text evidence="2">The sequence shown here is derived from an EMBL/GenBank/DDBJ whole genome shotgun (WGS) entry which is preliminary data.</text>
</comment>
<name>V6IXA1_9BACL</name>
<dbReference type="Proteomes" id="UP000018296">
    <property type="component" value="Unassembled WGS sequence"/>
</dbReference>
<dbReference type="STRING" id="1395513.P343_12580"/>
<organism evidence="2 3">
    <name type="scientific">Sporolactobacillus laevolacticus DSM 442</name>
    <dbReference type="NCBI Taxonomy" id="1395513"/>
    <lineage>
        <taxon>Bacteria</taxon>
        <taxon>Bacillati</taxon>
        <taxon>Bacillota</taxon>
        <taxon>Bacilli</taxon>
        <taxon>Bacillales</taxon>
        <taxon>Sporolactobacillaceae</taxon>
        <taxon>Sporolactobacillus</taxon>
    </lineage>
</organism>
<evidence type="ECO:0000313" key="2">
    <source>
        <dbReference type="EMBL" id="EST11251.1"/>
    </source>
</evidence>
<dbReference type="PATRIC" id="fig|1395513.3.peg.2553"/>